<name>A0A6N9UTI9_9ACTN</name>
<keyword evidence="2" id="KW-0223">Dioxygenase</keyword>
<evidence type="ECO:0000313" key="3">
    <source>
        <dbReference type="Proteomes" id="UP000469545"/>
    </source>
</evidence>
<keyword evidence="2" id="KW-0560">Oxidoreductase</keyword>
<evidence type="ECO:0000313" key="2">
    <source>
        <dbReference type="EMBL" id="NEB21151.1"/>
    </source>
</evidence>
<dbReference type="Proteomes" id="UP000469545">
    <property type="component" value="Unassembled WGS sequence"/>
</dbReference>
<feature type="region of interest" description="Disordered" evidence="1">
    <location>
        <begin position="1"/>
        <end position="35"/>
    </location>
</feature>
<accession>A0A6N9UTI9</accession>
<proteinExistence type="predicted"/>
<feature type="non-terminal residue" evidence="2">
    <location>
        <position position="35"/>
    </location>
</feature>
<dbReference type="GO" id="GO:0051213">
    <property type="term" value="F:dioxygenase activity"/>
    <property type="evidence" value="ECO:0007669"/>
    <property type="project" value="UniProtKB-KW"/>
</dbReference>
<organism evidence="2 3">
    <name type="scientific">Streptomyces coelicoflavus</name>
    <dbReference type="NCBI Taxonomy" id="285562"/>
    <lineage>
        <taxon>Bacteria</taxon>
        <taxon>Bacillati</taxon>
        <taxon>Actinomycetota</taxon>
        <taxon>Actinomycetes</taxon>
        <taxon>Kitasatosporales</taxon>
        <taxon>Streptomycetaceae</taxon>
        <taxon>Streptomyces</taxon>
    </lineage>
</organism>
<keyword evidence="3" id="KW-1185">Reference proteome</keyword>
<sequence length="35" mass="3713">MDAEMFPRARAGPAPGAVPVPDRPAPGRQRELLDA</sequence>
<gene>
    <name evidence="2" type="ORF">G3I46_32410</name>
</gene>
<dbReference type="AlphaFoldDB" id="A0A6N9UTI9"/>
<comment type="caution">
    <text evidence="2">The sequence shown here is derived from an EMBL/GenBank/DDBJ whole genome shotgun (WGS) entry which is preliminary data.</text>
</comment>
<evidence type="ECO:0000256" key="1">
    <source>
        <dbReference type="SAM" id="MobiDB-lite"/>
    </source>
</evidence>
<dbReference type="EMBL" id="JAAGMB010000736">
    <property type="protein sequence ID" value="NEB21151.1"/>
    <property type="molecule type" value="Genomic_DNA"/>
</dbReference>
<reference evidence="2 3" key="1">
    <citation type="submission" date="2020-01" db="EMBL/GenBank/DDBJ databases">
        <title>Insect and environment-associated Actinomycetes.</title>
        <authorList>
            <person name="Currrie C."/>
            <person name="Chevrette M."/>
            <person name="Carlson C."/>
            <person name="Stubbendieck R."/>
            <person name="Wendt-Pienkowski E."/>
        </authorList>
    </citation>
    <scope>NUCLEOTIDE SEQUENCE [LARGE SCALE GENOMIC DNA]</scope>
    <source>
        <strain evidence="2 3">SID14172</strain>
    </source>
</reference>
<protein>
    <submittedName>
        <fullName evidence="2">Alpha-ketoglutarate-dependent dioxygenase AlkB</fullName>
    </submittedName>
</protein>